<name>A0A1I7SDJ1_BURXY</name>
<dbReference type="SUPFAM" id="SSF101898">
    <property type="entry name" value="NHL repeat"/>
    <property type="match status" value="1"/>
</dbReference>
<protein>
    <submittedName>
        <fullName evidence="2">Uncharacterized protein</fullName>
    </submittedName>
</protein>
<evidence type="ECO:0000313" key="1">
    <source>
        <dbReference type="Proteomes" id="UP000095284"/>
    </source>
</evidence>
<accession>A0A1I7SDJ1</accession>
<proteinExistence type="predicted"/>
<dbReference type="WBParaSite" id="BXY_1109700.1">
    <property type="protein sequence ID" value="BXY_1109700.1"/>
    <property type="gene ID" value="BXY_1109700"/>
</dbReference>
<organism evidence="1 2">
    <name type="scientific">Bursaphelenchus xylophilus</name>
    <name type="common">Pinewood nematode worm</name>
    <name type="synonym">Aphelenchoides xylophilus</name>
    <dbReference type="NCBI Taxonomy" id="6326"/>
    <lineage>
        <taxon>Eukaryota</taxon>
        <taxon>Metazoa</taxon>
        <taxon>Ecdysozoa</taxon>
        <taxon>Nematoda</taxon>
        <taxon>Chromadorea</taxon>
        <taxon>Rhabditida</taxon>
        <taxon>Tylenchina</taxon>
        <taxon>Tylenchomorpha</taxon>
        <taxon>Aphelenchoidea</taxon>
        <taxon>Aphelenchoididae</taxon>
        <taxon>Bursaphelenchus</taxon>
    </lineage>
</organism>
<dbReference type="Proteomes" id="UP000095284">
    <property type="component" value="Unplaced"/>
</dbReference>
<sequence>MEERFKCLDYFIWKRIFDDCDYETLVNVGLTNLFFTKLVAERVYKHRCVKNQVYRLRGETWKEAFKDLPNRVTWEDDDMYSRVQFCREDGTDRFLYVGDDHVVVTSFDKPMKFIRFLSMKSHPRRNWAVSLIKKGELIVSCFFYWYGPKTVQVYSVKAGKYIFTKRFSWYVSCANGAAYDKDAGVLFNGYDQSLTDVDIDGDLKDAVYGQHQHLFYFKGPKVELLEYNAMSSEIQRRIELGVGFATLDWSKYLVVHSYGRLQAREDGEDRGKRLACMMLRSFEDDNTAFRCVKDYRLRNDCEDFMMSYAKGTVCTCNTGDDCNIHTWFSGRETNSEEENEMENFIQATVEKMAPFSYGNPLYDGNVKKSDYENYENAVKLSLKRKLVKEKREEEERRAFLEKLYGGSGKISASRLALVTTFILFVFCLV</sequence>
<dbReference type="AlphaFoldDB" id="A0A1I7SDJ1"/>
<evidence type="ECO:0000313" key="2">
    <source>
        <dbReference type="WBParaSite" id="BXY_1109700.1"/>
    </source>
</evidence>
<reference evidence="2" key="1">
    <citation type="submission" date="2016-11" db="UniProtKB">
        <authorList>
            <consortium name="WormBaseParasite"/>
        </authorList>
    </citation>
    <scope>IDENTIFICATION</scope>
</reference>